<feature type="domain" description="Pyruvate carboxyltransferase" evidence="4">
    <location>
        <begin position="1"/>
        <end position="270"/>
    </location>
</feature>
<protein>
    <submittedName>
        <fullName evidence="5">HMGL-like</fullName>
    </submittedName>
</protein>
<keyword evidence="2" id="KW-0479">Metal-binding</keyword>
<dbReference type="InterPro" id="IPR000891">
    <property type="entry name" value="PYR_CT"/>
</dbReference>
<dbReference type="GO" id="GO:0046951">
    <property type="term" value="P:ketone body biosynthetic process"/>
    <property type="evidence" value="ECO:0007669"/>
    <property type="project" value="TreeGrafter"/>
</dbReference>
<evidence type="ECO:0000256" key="2">
    <source>
        <dbReference type="ARBA" id="ARBA00022723"/>
    </source>
</evidence>
<name>A0A2N3I9Q0_9BACT</name>
<dbReference type="Proteomes" id="UP000233387">
    <property type="component" value="Unassembled WGS sequence"/>
</dbReference>
<evidence type="ECO:0000313" key="5">
    <source>
        <dbReference type="EMBL" id="PKQ67051.1"/>
    </source>
</evidence>
<sequence length="282" mass="31548">MILVECPRDAMQGIHEFIPTEIKAEYLNLLLRVGFEVLDFGSFVSPKAIPQMQDTAEVLKKLDLSDTKTQLLAIIANLKGAEQACEFEEIRFLGFPLSVSEEFQKRNTNKSIQEALEVVAQIQNLCEKHNKKQVVYLSMGFGNPYNEPYSPEIVEMLSDKLLSLGVKIIALSDTIGVATPESISELFTHLSQKMPQVEWGVHLHSNPRTAYSKIESAYKAGCRRFDGALRGFGGCPMAKDELTGNIATETILKFLQEKSIPYTHNAEFLEKAMAFSHKVFGL</sequence>
<dbReference type="PANTHER" id="PTHR42738:SF7">
    <property type="entry name" value="HYDROXYMETHYLGLUTARYL-COA LYASE"/>
    <property type="match status" value="1"/>
</dbReference>
<organism evidence="5 6">
    <name type="scientific">Raineya orbicola</name>
    <dbReference type="NCBI Taxonomy" id="2016530"/>
    <lineage>
        <taxon>Bacteria</taxon>
        <taxon>Pseudomonadati</taxon>
        <taxon>Bacteroidota</taxon>
        <taxon>Cytophagia</taxon>
        <taxon>Cytophagales</taxon>
        <taxon>Raineyaceae</taxon>
        <taxon>Raineya</taxon>
    </lineage>
</organism>
<evidence type="ECO:0000256" key="3">
    <source>
        <dbReference type="ARBA" id="ARBA00023239"/>
    </source>
</evidence>
<dbReference type="Pfam" id="PF00682">
    <property type="entry name" value="HMGL-like"/>
    <property type="match status" value="1"/>
</dbReference>
<evidence type="ECO:0000256" key="1">
    <source>
        <dbReference type="ARBA" id="ARBA00009405"/>
    </source>
</evidence>
<dbReference type="GO" id="GO:0006552">
    <property type="term" value="P:L-leucine catabolic process"/>
    <property type="evidence" value="ECO:0007669"/>
    <property type="project" value="TreeGrafter"/>
</dbReference>
<dbReference type="InterPro" id="IPR043594">
    <property type="entry name" value="HMGL"/>
</dbReference>
<dbReference type="SUPFAM" id="SSF51569">
    <property type="entry name" value="Aldolase"/>
    <property type="match status" value="1"/>
</dbReference>
<dbReference type="PROSITE" id="PS50991">
    <property type="entry name" value="PYR_CT"/>
    <property type="match status" value="1"/>
</dbReference>
<reference evidence="5 6" key="1">
    <citation type="submission" date="2017-06" db="EMBL/GenBank/DDBJ databases">
        <title>Raineya orbicola gen. nov., sp. nov. a slightly thermophilic bacterium of the phylum Bacteroidetes and the description of Raineyaceae fam. nov.</title>
        <authorList>
            <person name="Albuquerque L."/>
            <person name="Polonia A.R.M."/>
            <person name="Barroso C."/>
            <person name="Froufe H.J.C."/>
            <person name="Lage O."/>
            <person name="Lobo-Da-Cunha A."/>
            <person name="Egas C."/>
            <person name="Da Costa M.S."/>
        </authorList>
    </citation>
    <scope>NUCLEOTIDE SEQUENCE [LARGE SCALE GENOMIC DNA]</scope>
    <source>
        <strain evidence="5 6">SPSPC-11</strain>
    </source>
</reference>
<dbReference type="Gene3D" id="3.20.20.70">
    <property type="entry name" value="Aldolase class I"/>
    <property type="match status" value="1"/>
</dbReference>
<evidence type="ECO:0000259" key="4">
    <source>
        <dbReference type="PROSITE" id="PS50991"/>
    </source>
</evidence>
<dbReference type="OrthoDB" id="9784013at2"/>
<comment type="caution">
    <text evidence="5">The sequence shown here is derived from an EMBL/GenBank/DDBJ whole genome shotgun (WGS) entry which is preliminary data.</text>
</comment>
<dbReference type="EMBL" id="NKXO01000039">
    <property type="protein sequence ID" value="PKQ67051.1"/>
    <property type="molecule type" value="Genomic_DNA"/>
</dbReference>
<proteinExistence type="inferred from homology"/>
<dbReference type="GO" id="GO:0004419">
    <property type="term" value="F:hydroxymethylglutaryl-CoA lyase activity"/>
    <property type="evidence" value="ECO:0007669"/>
    <property type="project" value="TreeGrafter"/>
</dbReference>
<keyword evidence="6" id="KW-1185">Reference proteome</keyword>
<evidence type="ECO:0000313" key="6">
    <source>
        <dbReference type="Proteomes" id="UP000233387"/>
    </source>
</evidence>
<dbReference type="RefSeq" id="WP_101359479.1">
    <property type="nucleotide sequence ID" value="NZ_NKXO01000039.1"/>
</dbReference>
<keyword evidence="3" id="KW-0456">Lyase</keyword>
<dbReference type="AlphaFoldDB" id="A0A2N3I9Q0"/>
<dbReference type="CDD" id="cd07938">
    <property type="entry name" value="DRE_TIM_HMGL"/>
    <property type="match status" value="1"/>
</dbReference>
<comment type="similarity">
    <text evidence="1">Belongs to the HMG-CoA lyase family.</text>
</comment>
<dbReference type="InterPro" id="IPR013785">
    <property type="entry name" value="Aldolase_TIM"/>
</dbReference>
<gene>
    <name evidence="5" type="ORF">Rain11_2214</name>
</gene>
<dbReference type="GO" id="GO:0046872">
    <property type="term" value="F:metal ion binding"/>
    <property type="evidence" value="ECO:0007669"/>
    <property type="project" value="UniProtKB-KW"/>
</dbReference>
<accession>A0A2N3I9Q0</accession>
<dbReference type="PANTHER" id="PTHR42738">
    <property type="entry name" value="HYDROXYMETHYLGLUTARYL-COA LYASE"/>
    <property type="match status" value="1"/>
</dbReference>